<dbReference type="EMBL" id="CP095049">
    <property type="protein sequence ID" value="UOQ52858.1"/>
    <property type="molecule type" value="Genomic_DNA"/>
</dbReference>
<reference evidence="1 2" key="1">
    <citation type="submission" date="2022-04" db="EMBL/GenBank/DDBJ databases">
        <title>Hymenobacter sp. isolated from the air.</title>
        <authorList>
            <person name="Won M."/>
            <person name="Lee C.-M."/>
            <person name="Woen H.-Y."/>
            <person name="Kwon S.-W."/>
        </authorList>
    </citation>
    <scope>NUCLEOTIDE SEQUENCE [LARGE SCALE GENOMIC DNA]</scope>
    <source>
        <strain evidence="2">5116 S-27</strain>
    </source>
</reference>
<proteinExistence type="predicted"/>
<dbReference type="Proteomes" id="UP000831785">
    <property type="component" value="Chromosome"/>
</dbReference>
<evidence type="ECO:0000313" key="2">
    <source>
        <dbReference type="Proteomes" id="UP000831785"/>
    </source>
</evidence>
<dbReference type="Gene3D" id="1.25.40.390">
    <property type="match status" value="1"/>
</dbReference>
<evidence type="ECO:0000313" key="1">
    <source>
        <dbReference type="EMBL" id="UOQ52858.1"/>
    </source>
</evidence>
<dbReference type="Pfam" id="PF12771">
    <property type="entry name" value="SusD-like_2"/>
    <property type="match status" value="1"/>
</dbReference>
<dbReference type="InterPro" id="IPR041662">
    <property type="entry name" value="SusD-like_2"/>
</dbReference>
<name>A0ABY4F8L2_9BACT</name>
<keyword evidence="1" id="KW-0449">Lipoprotein</keyword>
<protein>
    <submittedName>
        <fullName evidence="1">SusD/RagB family nutrient-binding outer membrane lipoprotein</fullName>
    </submittedName>
</protein>
<sequence length="541" mass="58617">MNLRKGTALLGFLSLLATTPGCKDFFDVNVDPINATSARVEQLLPASQGAMSVYLGLSALGLSQPTSTLVNQLSSTRGIGSYTPDGDSFSNQWGGLYADCLVNTEQIIKQATASQSSDYLGIAQIQKAYVFSQMVDMWGDIPYSQALQGIANPAPKFDKDSDIYKDLFVLIDEGLQNLAKPSSSTTLPSADLIYGGDKAKWARLGRTLKLKLLNQIRLNPTPVMSATELNTQVQALLTQDLITAIGDDYEFRYNASTTPENRNLGFIADYVTASRENTIGRFFYVDVMSPSYLNGNTADPRLPYYFYNQLPKSAPAQATIDFQAGPFATVLLGSIGPNANQSVSNQITLPGLYAVGGKFDPNGFGGKADGNSGKGIVAQRFLTSASRYFTEAEVRLTILNDQAGATAAFKKGIEAAFDKVNDIASKDGSQTISTSARDAYVTSALSRGTTLSNIILEKYKAGWGFGEDIYTDYRRTGFPKITLPGGTDVRPGTSILLEPHTRLTGGYPRRLPYRQDDLTSNPNAPKQQPNVVLDKIFWDRG</sequence>
<gene>
    <name evidence="1" type="ORF">MUN80_24340</name>
</gene>
<keyword evidence="2" id="KW-1185">Reference proteome</keyword>
<organism evidence="1 2">
    <name type="scientific">Hymenobacter cellulosivorans</name>
    <dbReference type="NCBI Taxonomy" id="2932249"/>
    <lineage>
        <taxon>Bacteria</taxon>
        <taxon>Pseudomonadati</taxon>
        <taxon>Bacteroidota</taxon>
        <taxon>Cytophagia</taxon>
        <taxon>Cytophagales</taxon>
        <taxon>Hymenobacteraceae</taxon>
        <taxon>Hymenobacter</taxon>
    </lineage>
</organism>
<dbReference type="InterPro" id="IPR011990">
    <property type="entry name" value="TPR-like_helical_dom_sf"/>
</dbReference>
<dbReference type="RefSeq" id="WP_244717245.1">
    <property type="nucleotide sequence ID" value="NZ_CP095049.1"/>
</dbReference>
<dbReference type="SUPFAM" id="SSF48452">
    <property type="entry name" value="TPR-like"/>
    <property type="match status" value="1"/>
</dbReference>
<accession>A0ABY4F8L2</accession>